<evidence type="ECO:0000313" key="4">
    <source>
        <dbReference type="Proteomes" id="UP001445076"/>
    </source>
</evidence>
<dbReference type="EMBL" id="JARKIK010000018">
    <property type="protein sequence ID" value="KAK8746380.1"/>
    <property type="molecule type" value="Genomic_DNA"/>
</dbReference>
<dbReference type="Pfam" id="PF15749">
    <property type="entry name" value="MRNIP"/>
    <property type="match status" value="1"/>
</dbReference>
<dbReference type="EMBL" id="JARKIK010000018">
    <property type="protein sequence ID" value="KAK8746379.1"/>
    <property type="molecule type" value="Genomic_DNA"/>
</dbReference>
<dbReference type="InterPro" id="IPR032739">
    <property type="entry name" value="MRNIP"/>
</dbReference>
<evidence type="ECO:0000313" key="3">
    <source>
        <dbReference type="EMBL" id="KAK8746380.1"/>
    </source>
</evidence>
<dbReference type="GO" id="GO:0007095">
    <property type="term" value="P:mitotic G2 DNA damage checkpoint signaling"/>
    <property type="evidence" value="ECO:0007669"/>
    <property type="project" value="TreeGrafter"/>
</dbReference>
<dbReference type="InterPro" id="IPR049472">
    <property type="entry name" value="MRNIP_N"/>
</dbReference>
<dbReference type="GO" id="GO:0005634">
    <property type="term" value="C:nucleus"/>
    <property type="evidence" value="ECO:0007669"/>
    <property type="project" value="TreeGrafter"/>
</dbReference>
<evidence type="ECO:0000256" key="1">
    <source>
        <dbReference type="SAM" id="MobiDB-lite"/>
    </source>
</evidence>
<feature type="region of interest" description="Disordered" evidence="1">
    <location>
        <begin position="344"/>
        <end position="366"/>
    </location>
</feature>
<reference evidence="3 4" key="1">
    <citation type="journal article" date="2024" name="BMC Genomics">
        <title>Genome assembly of redclaw crayfish (Cherax quadricarinatus) provides insights into its immune adaptation and hypoxia tolerance.</title>
        <authorList>
            <person name="Liu Z."/>
            <person name="Zheng J."/>
            <person name="Li H."/>
            <person name="Fang K."/>
            <person name="Wang S."/>
            <person name="He J."/>
            <person name="Zhou D."/>
            <person name="Weng S."/>
            <person name="Chi M."/>
            <person name="Gu Z."/>
            <person name="He J."/>
            <person name="Li F."/>
            <person name="Wang M."/>
        </authorList>
    </citation>
    <scope>NUCLEOTIDE SEQUENCE [LARGE SCALE GENOMIC DNA]</scope>
    <source>
        <strain evidence="3">ZL_2023a</strain>
    </source>
</reference>
<reference evidence="3" key="2">
    <citation type="submission" date="2024-01" db="EMBL/GenBank/DDBJ databases">
        <authorList>
            <person name="He J."/>
            <person name="Wang M."/>
            <person name="Zheng J."/>
            <person name="Liu Z."/>
        </authorList>
    </citation>
    <scope>NUCLEOTIDE SEQUENCE</scope>
    <source>
        <strain evidence="3">ZL_2023a</strain>
        <tissue evidence="3">Muscle</tissue>
    </source>
</reference>
<accession>A0AAW0Y3C9</accession>
<comment type="caution">
    <text evidence="3">The sequence shown here is derived from an EMBL/GenBank/DDBJ whole genome shotgun (WGS) entry which is preliminary data.</text>
</comment>
<dbReference type="PANTHER" id="PTHR15863">
    <property type="entry name" value="MRN COMPLEX-INTERACTING PROTEIN"/>
    <property type="match status" value="1"/>
</dbReference>
<dbReference type="Proteomes" id="UP001445076">
    <property type="component" value="Unassembled WGS sequence"/>
</dbReference>
<evidence type="ECO:0000259" key="2">
    <source>
        <dbReference type="Pfam" id="PF15749"/>
    </source>
</evidence>
<dbReference type="AlphaFoldDB" id="A0AAW0Y3C9"/>
<keyword evidence="4" id="KW-1185">Reference proteome</keyword>
<name>A0AAW0Y3C9_CHEQU</name>
<feature type="domain" description="MRN complex-interacting protein N-terminal" evidence="2">
    <location>
        <begin position="7"/>
        <end position="130"/>
    </location>
</feature>
<proteinExistence type="predicted"/>
<sequence>MGQEFHVVRCFSCLAFQSHQVRKDRKFVCKLCGEKQSVKKDYGRGTGKDCRIHVQKLNRLRGSLAREEEERVSPQNDDYEIPVSRWKTSDQSDGIFTHSECHDASKEESEDNVAGTAITLCNPKSKWASYIASEADNSDEDNATDTSSDTSFGCSQIKYEGFGTGVRHASTQIRSEKGYQKTSQGPVRDHAKRTKLSKWDELQFNPYVGSSVNMRRIDVEMLTNKPGLIDGESEGLRILDNHSLKPVAEQRQTKNHDNSFTSRDIFKTSDTSNLEGKNQFGDKTHVTLCKGIHMNSCKSSEMYTKTRTTFLSKFDKSLEKNFAPKMSVSLTGCTVKKTSSDTLNGKANAADSKQPVHPTLSAQERHPVHKSSHLIFEDNNVQKEIFKSVDNLLHAKGKSYTPVNIKKSAPINNPLTGGLITGEHFSSISQSSHGSSSVISQSGLSNKYSHSNSKIRLFSNVELYSKYEAAEDLENMTNCDL</sequence>
<protein>
    <recommendedName>
        <fullName evidence="2">MRN complex-interacting protein N-terminal domain-containing protein</fullName>
    </recommendedName>
</protein>
<dbReference type="PANTHER" id="PTHR15863:SF2">
    <property type="entry name" value="MRN COMPLEX-INTERACTING PROTEIN"/>
    <property type="match status" value="1"/>
</dbReference>
<dbReference type="GO" id="GO:0003682">
    <property type="term" value="F:chromatin binding"/>
    <property type="evidence" value="ECO:0007669"/>
    <property type="project" value="TreeGrafter"/>
</dbReference>
<gene>
    <name evidence="3" type="ORF">OTU49_017378</name>
</gene>
<organism evidence="3 4">
    <name type="scientific">Cherax quadricarinatus</name>
    <name type="common">Australian red claw crayfish</name>
    <dbReference type="NCBI Taxonomy" id="27406"/>
    <lineage>
        <taxon>Eukaryota</taxon>
        <taxon>Metazoa</taxon>
        <taxon>Ecdysozoa</taxon>
        <taxon>Arthropoda</taxon>
        <taxon>Crustacea</taxon>
        <taxon>Multicrustacea</taxon>
        <taxon>Malacostraca</taxon>
        <taxon>Eumalacostraca</taxon>
        <taxon>Eucarida</taxon>
        <taxon>Decapoda</taxon>
        <taxon>Pleocyemata</taxon>
        <taxon>Astacidea</taxon>
        <taxon>Parastacoidea</taxon>
        <taxon>Parastacidae</taxon>
        <taxon>Cherax</taxon>
    </lineage>
</organism>